<dbReference type="EC" id="3.2.2.-" evidence="6"/>
<reference evidence="7" key="1">
    <citation type="submission" date="2021-08" db="EMBL/GenBank/DDBJ databases">
        <authorList>
            <person name="Misof B."/>
            <person name="Oliver O."/>
            <person name="Podsiadlowski L."/>
            <person name="Donath A."/>
            <person name="Peters R."/>
            <person name="Mayer C."/>
            <person name="Rust J."/>
            <person name="Gunkel S."/>
            <person name="Lesny P."/>
            <person name="Martin S."/>
            <person name="Oeyen J.P."/>
            <person name="Petersen M."/>
            <person name="Panagiotis P."/>
            <person name="Wilbrandt J."/>
            <person name="Tanja T."/>
        </authorList>
    </citation>
    <scope>NUCLEOTIDE SEQUENCE</scope>
    <source>
        <strain evidence="7">GBR_01_08_01A</strain>
        <tissue evidence="7">Thorax + abdomen</tissue>
    </source>
</reference>
<evidence type="ECO:0000256" key="3">
    <source>
        <dbReference type="ARBA" id="ARBA00035306"/>
    </source>
</evidence>
<proteinExistence type="inferred from homology"/>
<evidence type="ECO:0000313" key="8">
    <source>
        <dbReference type="Proteomes" id="UP001258017"/>
    </source>
</evidence>
<protein>
    <recommendedName>
        <fullName evidence="3 6">Queuosine 5'-phosphate N-glycosylase/hydrolase</fullName>
        <ecNumber evidence="6">3.2.2.-</ecNumber>
    </recommendedName>
    <alternativeName>
        <fullName evidence="4 6">Queuosine-nucleotide N-glycosylase/hydrolase</fullName>
    </alternativeName>
</protein>
<evidence type="ECO:0000256" key="2">
    <source>
        <dbReference type="ARBA" id="ARBA00035119"/>
    </source>
</evidence>
<dbReference type="EMBL" id="JAIFRP010004406">
    <property type="protein sequence ID" value="KAK2576379.1"/>
    <property type="molecule type" value="Genomic_DNA"/>
</dbReference>
<organism evidence="7 8">
    <name type="scientific">Odynerus spinipes</name>
    <dbReference type="NCBI Taxonomy" id="1348599"/>
    <lineage>
        <taxon>Eukaryota</taxon>
        <taxon>Metazoa</taxon>
        <taxon>Ecdysozoa</taxon>
        <taxon>Arthropoda</taxon>
        <taxon>Hexapoda</taxon>
        <taxon>Insecta</taxon>
        <taxon>Pterygota</taxon>
        <taxon>Neoptera</taxon>
        <taxon>Endopterygota</taxon>
        <taxon>Hymenoptera</taxon>
        <taxon>Apocrita</taxon>
        <taxon>Aculeata</taxon>
        <taxon>Vespoidea</taxon>
        <taxon>Vespidae</taxon>
        <taxon>Eumeninae</taxon>
        <taxon>Odynerus</taxon>
    </lineage>
</organism>
<comment type="function">
    <text evidence="6">Catalyzes the hydrolysis of queuosine 5'-phosphate, releasing the nucleobase queuine (q). Is required for salvage of queuine from exogenous queuosine (Q) that is imported and then converted to queuosine 5'-phosphate intracellularly.</text>
</comment>
<sequence length="243" mass="28354">MPRLVNLDDTEGKPIIDPKYYSEVTQNELEVIFRGDDNHTNIPLIKERVKNLHQAGQVLLKKYQGTFIECIKSSSGSAEKLLKLIINDFDSFRDEADYKGYRVSFYKRAQILIGDIWACFKGHGYGKFYDIDYITMFADYRVPQVLIHFGAMRYSNPLLSKLQSDIGVESGSPEEVEIRGCSIEIVERVNNEVKRLINTYPDLNLKECDVNSILIDHFLWDYRRHHAEKLESIPFHKTRCIYY</sequence>
<evidence type="ECO:0000256" key="5">
    <source>
        <dbReference type="ARBA" id="ARBA00048204"/>
    </source>
</evidence>
<evidence type="ECO:0000256" key="6">
    <source>
        <dbReference type="RuleBase" id="RU365002"/>
    </source>
</evidence>
<accession>A0AAD9VIZ9</accession>
<keyword evidence="8" id="KW-1185">Reference proteome</keyword>
<evidence type="ECO:0000256" key="1">
    <source>
        <dbReference type="ARBA" id="ARBA00022801"/>
    </source>
</evidence>
<evidence type="ECO:0000256" key="4">
    <source>
        <dbReference type="ARBA" id="ARBA00035393"/>
    </source>
</evidence>
<dbReference type="PANTHER" id="PTHR21314:SF0">
    <property type="entry name" value="QUEUOSINE 5'-PHOSPHATE N-GLYCOSYLASE_HYDROLASE"/>
    <property type="match status" value="1"/>
</dbReference>
<dbReference type="InterPro" id="IPR019438">
    <property type="entry name" value="Q_salvage"/>
</dbReference>
<dbReference type="GO" id="GO:0006400">
    <property type="term" value="P:tRNA modification"/>
    <property type="evidence" value="ECO:0007669"/>
    <property type="project" value="TreeGrafter"/>
</dbReference>
<dbReference type="AlphaFoldDB" id="A0AAD9VIZ9"/>
<gene>
    <name evidence="7" type="ORF">KPH14_005726</name>
</gene>
<evidence type="ECO:0000313" key="7">
    <source>
        <dbReference type="EMBL" id="KAK2576379.1"/>
    </source>
</evidence>
<name>A0AAD9VIZ9_9HYME</name>
<dbReference type="GO" id="GO:0016787">
    <property type="term" value="F:hydrolase activity"/>
    <property type="evidence" value="ECO:0007669"/>
    <property type="project" value="UniProtKB-KW"/>
</dbReference>
<comment type="caution">
    <text evidence="7">The sequence shown here is derived from an EMBL/GenBank/DDBJ whole genome shotgun (WGS) entry which is preliminary data.</text>
</comment>
<keyword evidence="1 6" id="KW-0378">Hydrolase</keyword>
<dbReference type="PANTHER" id="PTHR21314">
    <property type="entry name" value="QUEUOSINE 5'-PHOSPHATE N-GLYCOSYLASE_HYDROLASE-RELATED"/>
    <property type="match status" value="1"/>
</dbReference>
<comment type="catalytic activity">
    <reaction evidence="5 6">
        <text>queuosine 5'-phosphate + H2O = queuine + D-ribose 5-phosphate</text>
        <dbReference type="Rhea" id="RHEA:75387"/>
        <dbReference type="ChEBI" id="CHEBI:15377"/>
        <dbReference type="ChEBI" id="CHEBI:17433"/>
        <dbReference type="ChEBI" id="CHEBI:78346"/>
        <dbReference type="ChEBI" id="CHEBI:194371"/>
    </reaction>
    <physiologicalReaction direction="left-to-right" evidence="5 6">
        <dbReference type="Rhea" id="RHEA:75388"/>
    </physiologicalReaction>
</comment>
<dbReference type="Proteomes" id="UP001258017">
    <property type="component" value="Unassembled WGS sequence"/>
</dbReference>
<reference evidence="7" key="2">
    <citation type="journal article" date="2023" name="Commun. Biol.">
        <title>Intrasexual cuticular hydrocarbon dimorphism in a wasp sheds light on hydrocarbon biosynthesis genes in Hymenoptera.</title>
        <authorList>
            <person name="Moris V.C."/>
            <person name="Podsiadlowski L."/>
            <person name="Martin S."/>
            <person name="Oeyen J.P."/>
            <person name="Donath A."/>
            <person name="Petersen M."/>
            <person name="Wilbrandt J."/>
            <person name="Misof B."/>
            <person name="Liedtke D."/>
            <person name="Thamm M."/>
            <person name="Scheiner R."/>
            <person name="Schmitt T."/>
            <person name="Niehuis O."/>
        </authorList>
    </citation>
    <scope>NUCLEOTIDE SEQUENCE</scope>
    <source>
        <strain evidence="7">GBR_01_08_01A</strain>
    </source>
</reference>
<dbReference type="Pfam" id="PF10343">
    <property type="entry name" value="Q_salvage"/>
    <property type="match status" value="1"/>
</dbReference>
<comment type="similarity">
    <text evidence="2 6">Belongs to the QNG1 protein family.</text>
</comment>